<dbReference type="InterPro" id="IPR042316">
    <property type="entry name" value="IRKI-like"/>
</dbReference>
<feature type="compositionally biased region" description="Polar residues" evidence="2">
    <location>
        <begin position="1"/>
        <end position="16"/>
    </location>
</feature>
<dbReference type="PANTHER" id="PTHR31029">
    <property type="entry name" value="CYCLIN-DEPENDENT KINASE-LIKE PROTEIN"/>
    <property type="match status" value="1"/>
</dbReference>
<feature type="domain" description="GIL1/IRKI C-terminal" evidence="3">
    <location>
        <begin position="533"/>
        <end position="582"/>
    </location>
</feature>
<dbReference type="PANTHER" id="PTHR31029:SF3">
    <property type="entry name" value="IRK-INTERACTING PROTEIN"/>
    <property type="match status" value="1"/>
</dbReference>
<evidence type="ECO:0000259" key="3">
    <source>
        <dbReference type="Pfam" id="PF24994"/>
    </source>
</evidence>
<evidence type="ECO:0000256" key="1">
    <source>
        <dbReference type="SAM" id="Coils"/>
    </source>
</evidence>
<dbReference type="AlphaFoldDB" id="A0A067JBT4"/>
<feature type="region of interest" description="Disordered" evidence="2">
    <location>
        <begin position="1"/>
        <end position="24"/>
    </location>
</feature>
<dbReference type="Proteomes" id="UP000027138">
    <property type="component" value="Unassembled WGS sequence"/>
</dbReference>
<evidence type="ECO:0000313" key="5">
    <source>
        <dbReference type="Proteomes" id="UP000027138"/>
    </source>
</evidence>
<gene>
    <name evidence="4" type="ORF">JCGZ_07913</name>
</gene>
<keyword evidence="5" id="KW-1185">Reference proteome</keyword>
<dbReference type="OrthoDB" id="785851at2759"/>
<name>A0A067JBT4_JATCU</name>
<reference evidence="4 5" key="1">
    <citation type="journal article" date="2014" name="PLoS ONE">
        <title>Global Analysis of Gene Expression Profiles in Physic Nut (Jatropha curcas L.) Seedlings Exposed to Salt Stress.</title>
        <authorList>
            <person name="Zhang L."/>
            <person name="Zhang C."/>
            <person name="Wu P."/>
            <person name="Chen Y."/>
            <person name="Li M."/>
            <person name="Jiang H."/>
            <person name="Wu G."/>
        </authorList>
    </citation>
    <scope>NUCLEOTIDE SEQUENCE [LARGE SCALE GENOMIC DNA]</scope>
    <source>
        <strain evidence="5">cv. GZQX0401</strain>
        <tissue evidence="4">Young leaves</tissue>
    </source>
</reference>
<evidence type="ECO:0000256" key="2">
    <source>
        <dbReference type="SAM" id="MobiDB-lite"/>
    </source>
</evidence>
<organism evidence="4 5">
    <name type="scientific">Jatropha curcas</name>
    <name type="common">Barbados nut</name>
    <dbReference type="NCBI Taxonomy" id="180498"/>
    <lineage>
        <taxon>Eukaryota</taxon>
        <taxon>Viridiplantae</taxon>
        <taxon>Streptophyta</taxon>
        <taxon>Embryophyta</taxon>
        <taxon>Tracheophyta</taxon>
        <taxon>Spermatophyta</taxon>
        <taxon>Magnoliopsida</taxon>
        <taxon>eudicotyledons</taxon>
        <taxon>Gunneridae</taxon>
        <taxon>Pentapetalae</taxon>
        <taxon>rosids</taxon>
        <taxon>fabids</taxon>
        <taxon>Malpighiales</taxon>
        <taxon>Euphorbiaceae</taxon>
        <taxon>Crotonoideae</taxon>
        <taxon>Jatropheae</taxon>
        <taxon>Jatropha</taxon>
    </lineage>
</organism>
<protein>
    <recommendedName>
        <fullName evidence="3">GIL1/IRKI C-terminal domain-containing protein</fullName>
    </recommendedName>
</protein>
<evidence type="ECO:0000313" key="4">
    <source>
        <dbReference type="EMBL" id="KDP20193.1"/>
    </source>
</evidence>
<dbReference type="EMBL" id="KK917193">
    <property type="protein sequence ID" value="KDP20193.1"/>
    <property type="molecule type" value="Genomic_DNA"/>
</dbReference>
<proteinExistence type="predicted"/>
<keyword evidence="1" id="KW-0175">Coiled coil</keyword>
<dbReference type="STRING" id="180498.A0A067JBT4"/>
<dbReference type="Pfam" id="PF24994">
    <property type="entry name" value="GIL1_IRKI_C"/>
    <property type="match status" value="1"/>
</dbReference>
<sequence>MAAAPTSATTQIFQSLDNNNDNNNHEVSRQEIQAAIAKAVELRALHAALIHGNSPANLKFSSSSPVSRPVSHYSAQDYPVFTPSYEDETLTGQEQILAKSRTLSESWDDYELGGGNGYEKVLSDYKKENSSSSRKGISSGFESHICPAEDQKSVTASCANNITVLQTSPGTEFYKSGRRNSLADFKSVSSCNRCKPATVTSDYENVTTKNTKHSNIVVPWTDSHSSVQPQQPKNRGMISWLFPKLRKKYKNENSPNRTESEEVSQIFKDIGILSIETLKRELTEANENRDAALMEVAEMKSSLGELRQKLEYLESYCEELKKALRQATLTKGSPVIDKMSKRGKSNGENLMPVSEEVMVEGFLQIVSEARLSVKQFCKILVGQIEETDGTLMDNLNLLLQPYKLSLNSKYSKAVLYHLEAIINQSLYQDFENSVFQKNGSPKHLDPQQDRQAQFASFVALRNLSWNEVLRKGTKYYSEDFSRFCDQKMSCIITTMNWTRPWPEQLLQAFFVAAKCIWLLHLLAFSFNPPLGILRIEENRNFDSHYMEDMFMDRQRSTDSSRVKIMVMPGFYVQDRVLRCKVLCRYKPAA</sequence>
<feature type="coiled-coil region" evidence="1">
    <location>
        <begin position="275"/>
        <end position="323"/>
    </location>
</feature>
<dbReference type="InterPro" id="IPR056813">
    <property type="entry name" value="GIL1_IRKI_C"/>
</dbReference>
<accession>A0A067JBT4</accession>